<proteinExistence type="predicted"/>
<dbReference type="AlphaFoldDB" id="A0AAV9V3C9"/>
<reference evidence="1 2" key="1">
    <citation type="submission" date="2019-10" db="EMBL/GenBank/DDBJ databases">
        <authorList>
            <person name="Palmer J.M."/>
        </authorList>
    </citation>
    <scope>NUCLEOTIDE SEQUENCE [LARGE SCALE GENOMIC DNA]</scope>
    <source>
        <strain evidence="1 2">TWF730</strain>
    </source>
</reference>
<protein>
    <submittedName>
        <fullName evidence="1">Uncharacterized protein</fullName>
    </submittedName>
</protein>
<organism evidence="1 2">
    <name type="scientific">Orbilia blumenaviensis</name>
    <dbReference type="NCBI Taxonomy" id="1796055"/>
    <lineage>
        <taxon>Eukaryota</taxon>
        <taxon>Fungi</taxon>
        <taxon>Dikarya</taxon>
        <taxon>Ascomycota</taxon>
        <taxon>Pezizomycotina</taxon>
        <taxon>Orbiliomycetes</taxon>
        <taxon>Orbiliales</taxon>
        <taxon>Orbiliaceae</taxon>
        <taxon>Orbilia</taxon>
    </lineage>
</organism>
<sequence length="167" mass="18778">MQSTKGIAPLERVDPWEVPNVVGGYRQRPWIGRHRMKDSSDETQFRLIHLAFGILRLQDGGFATARFCAHMQEKTEEETTAGAAWHDCLHSCEVQKEFITWASADALEPMAPKGFGTGISWHTSNGEIPDLFGKQVRFDLLTAQPVEKAPARPCILHEASFARLRMC</sequence>
<evidence type="ECO:0000313" key="2">
    <source>
        <dbReference type="Proteomes" id="UP001373714"/>
    </source>
</evidence>
<keyword evidence="2" id="KW-1185">Reference proteome</keyword>
<accession>A0AAV9V3C9</accession>
<name>A0AAV9V3C9_9PEZI</name>
<gene>
    <name evidence="1" type="ORF">TWF730_008671</name>
</gene>
<evidence type="ECO:0000313" key="1">
    <source>
        <dbReference type="EMBL" id="KAK6354258.1"/>
    </source>
</evidence>
<dbReference type="EMBL" id="JAVHNS010000005">
    <property type="protein sequence ID" value="KAK6354258.1"/>
    <property type="molecule type" value="Genomic_DNA"/>
</dbReference>
<comment type="caution">
    <text evidence="1">The sequence shown here is derived from an EMBL/GenBank/DDBJ whole genome shotgun (WGS) entry which is preliminary data.</text>
</comment>
<dbReference type="Proteomes" id="UP001373714">
    <property type="component" value="Unassembled WGS sequence"/>
</dbReference>